<dbReference type="OrthoDB" id="4869960at2759"/>
<sequence length="1107" mass="121999">MAAKGNIFKEQNKVQYGWKTLRSLSADISNNEDFVQKLKLDTKLTVHDGCVNTICWNDTGQYILSGSDDQFLSITDPFSKKRLTSVRSGHRSNIFSAKFMPQSSDAKIVSCSGDGVIFYTDILREDSWGSNSFNCHFGTTYELLTLPNDPHTFLSCGEDGAVRWFDLRLKTSCRKESCKEDILIHNKRAVSALAVDPVVPYHLAVGCADSTVKIFDRRMLGTRLTNSYHGKGIKGLMSCFCPLSSEGRTHRITSLQYSVDGREVLASYSSEYLYLFDVKEEAKEEKTFHLGSSLKEEATSEPPEPNYAAAGTASGTASELRAIPENDTASSSNNKSPGRPVPRQPPVKRLRLRGDWSDTGPQARPERERNETESPHVTIMRRMSDMLVRLLDPAQREAQEGQQQADDTSGEGEQPTETQEVTLNEQPTSSTGGSDVAETQGQVQSSENICDERSAIQETDLEQTHCPPAESQHESPSCQGAVGGADPEESDVNISETPAATSSESQRAMIEKIDRMQSEITFLKQTLKDRQENPVVSLHYSAEGVDSGRVEMNFSLPQSRSDNEDSGQGHSAISEQSQQQAPGVFPVEGNGHLVGVRVHTDRQESREHESQGDGGAGAVRTQTDTMTLLDEQAADLAKAKKMLLERDTKGQTVSEIVENSTESLRLSNNTGDTCSSTSTGEASVPACACDKITDSNTLESLSSSSDTTKTEHTFDSSITSAQTMPGETYGLELKCDDQVLPSVNVSSESQNHAATAAGSSSQTEGPGSTAGHSGQSENSDTPSSKQENSDTMSSQPEKLVSSSSQQESSSTTSSQPENPETVSGQQESQGSTSRVQETSSSSASGGGRRGFQLFSDMSSEEEEEDTSSSEDEDLHAIMRLRSEARRLQRRTSSDAHLERNVAAMKLQEAFRKRQKEKAEKAEMAKVFNPPVKRVYKGHRNARTMIKEATFWGDNHVMSGSDCGHIFIWDRHTTELVMMLEADRHVVNCLQPHPFDPILASSGIDYDIKIWYPSNTQPDFHKAKAEEVVARNDIMLEETRDTVTVPASFMLRMLASLNHIRQGWYSTTDKHTAVHLDSYTVDKEWRRNRRERESGNVEERRNSSSEED</sequence>
<evidence type="ECO:0000256" key="3">
    <source>
        <dbReference type="PROSITE-ProRule" id="PRU00221"/>
    </source>
</evidence>
<feature type="compositionally biased region" description="Polar residues" evidence="4">
    <location>
        <begin position="492"/>
        <end position="506"/>
    </location>
</feature>
<name>A0A1S3HXL6_LINAN</name>
<dbReference type="Pfam" id="PF00400">
    <property type="entry name" value="WD40"/>
    <property type="match status" value="2"/>
</dbReference>
<evidence type="ECO:0000256" key="1">
    <source>
        <dbReference type="ARBA" id="ARBA00022574"/>
    </source>
</evidence>
<dbReference type="GO" id="GO:0045944">
    <property type="term" value="P:positive regulation of transcription by RNA polymerase II"/>
    <property type="evidence" value="ECO:0007669"/>
    <property type="project" value="TreeGrafter"/>
</dbReference>
<evidence type="ECO:0000256" key="4">
    <source>
        <dbReference type="SAM" id="MobiDB-lite"/>
    </source>
</evidence>
<feature type="region of interest" description="Disordered" evidence="4">
    <location>
        <begin position="552"/>
        <end position="620"/>
    </location>
</feature>
<feature type="region of interest" description="Disordered" evidence="4">
    <location>
        <begin position="289"/>
        <end position="510"/>
    </location>
</feature>
<feature type="compositionally biased region" description="Basic and acidic residues" evidence="4">
    <location>
        <begin position="598"/>
        <end position="611"/>
    </location>
</feature>
<feature type="repeat" description="WD" evidence="3">
    <location>
        <begin position="44"/>
        <end position="85"/>
    </location>
</feature>
<feature type="compositionally biased region" description="Polar residues" evidence="4">
    <location>
        <begin position="715"/>
        <end position="725"/>
    </location>
</feature>
<dbReference type="SMART" id="SM00320">
    <property type="entry name" value="WD40"/>
    <property type="match status" value="7"/>
</dbReference>
<dbReference type="Gene3D" id="2.130.10.10">
    <property type="entry name" value="YVTN repeat-like/Quinoprotein amine dehydrogenase"/>
    <property type="match status" value="2"/>
</dbReference>
<organism evidence="5 6">
    <name type="scientific">Lingula anatina</name>
    <name type="common">Brachiopod</name>
    <name type="synonym">Lingula unguis</name>
    <dbReference type="NCBI Taxonomy" id="7574"/>
    <lineage>
        <taxon>Eukaryota</taxon>
        <taxon>Metazoa</taxon>
        <taxon>Spiralia</taxon>
        <taxon>Lophotrochozoa</taxon>
        <taxon>Brachiopoda</taxon>
        <taxon>Linguliformea</taxon>
        <taxon>Lingulata</taxon>
        <taxon>Lingulida</taxon>
        <taxon>Linguloidea</taxon>
        <taxon>Lingulidae</taxon>
        <taxon>Lingula</taxon>
    </lineage>
</organism>
<dbReference type="KEGG" id="lak:106158408"/>
<keyword evidence="1 3" id="KW-0853">WD repeat</keyword>
<dbReference type="GO" id="GO:0080008">
    <property type="term" value="C:Cul4-RING E3 ubiquitin ligase complex"/>
    <property type="evidence" value="ECO:0007669"/>
    <property type="project" value="TreeGrafter"/>
</dbReference>
<keyword evidence="5" id="KW-1185">Reference proteome</keyword>
<dbReference type="RefSeq" id="XP_013389814.1">
    <property type="nucleotide sequence ID" value="XM_013534360.1"/>
</dbReference>
<feature type="region of interest" description="Disordered" evidence="4">
    <location>
        <begin position="662"/>
        <end position="682"/>
    </location>
</feature>
<dbReference type="InterPro" id="IPR045151">
    <property type="entry name" value="DCAF8"/>
</dbReference>
<feature type="compositionally biased region" description="Low complexity" evidence="4">
    <location>
        <begin position="831"/>
        <end position="843"/>
    </location>
</feature>
<dbReference type="InterPro" id="IPR036322">
    <property type="entry name" value="WD40_repeat_dom_sf"/>
</dbReference>
<accession>A0A1S3HXL6</accession>
<dbReference type="Proteomes" id="UP000085678">
    <property type="component" value="Unplaced"/>
</dbReference>
<dbReference type="AlphaFoldDB" id="A0A1S3HXL6"/>
<feature type="compositionally biased region" description="Basic and acidic residues" evidence="4">
    <location>
        <begin position="289"/>
        <end position="298"/>
    </location>
</feature>
<feature type="compositionally biased region" description="Basic and acidic residues" evidence="4">
    <location>
        <begin position="364"/>
        <end position="374"/>
    </location>
</feature>
<dbReference type="InterPro" id="IPR001680">
    <property type="entry name" value="WD40_rpt"/>
</dbReference>
<dbReference type="PANTHER" id="PTHR15574:SF39">
    <property type="entry name" value="DDB1- AND CUL4-ASSOCIATED FACTOR 6"/>
    <property type="match status" value="1"/>
</dbReference>
<reference evidence="6" key="1">
    <citation type="submission" date="2025-08" db="UniProtKB">
        <authorList>
            <consortium name="RefSeq"/>
        </authorList>
    </citation>
    <scope>IDENTIFICATION</scope>
    <source>
        <tissue evidence="6">Gonads</tissue>
    </source>
</reference>
<evidence type="ECO:0000256" key="2">
    <source>
        <dbReference type="ARBA" id="ARBA00022737"/>
    </source>
</evidence>
<protein>
    <submittedName>
        <fullName evidence="6">DDB1- and CUL4-associated factor 6-like</fullName>
    </submittedName>
</protein>
<feature type="compositionally biased region" description="Polar residues" evidence="4">
    <location>
        <begin position="555"/>
        <end position="581"/>
    </location>
</feature>
<feature type="compositionally biased region" description="Low complexity" evidence="4">
    <location>
        <begin position="695"/>
        <end position="707"/>
    </location>
</feature>
<feature type="region of interest" description="Disordered" evidence="4">
    <location>
        <begin position="695"/>
        <end position="874"/>
    </location>
</feature>
<dbReference type="PROSITE" id="PS50082">
    <property type="entry name" value="WD_REPEATS_2"/>
    <property type="match status" value="1"/>
</dbReference>
<keyword evidence="2" id="KW-0677">Repeat</keyword>
<dbReference type="PANTHER" id="PTHR15574">
    <property type="entry name" value="WD REPEAT DOMAIN-CONTAINING FAMILY"/>
    <property type="match status" value="1"/>
</dbReference>
<dbReference type="GeneID" id="106158408"/>
<dbReference type="InterPro" id="IPR015943">
    <property type="entry name" value="WD40/YVTN_repeat-like_dom_sf"/>
</dbReference>
<gene>
    <name evidence="6" type="primary">LOC106158408</name>
</gene>
<dbReference type="InParanoid" id="A0A1S3HXL6"/>
<evidence type="ECO:0000313" key="5">
    <source>
        <dbReference type="Proteomes" id="UP000085678"/>
    </source>
</evidence>
<feature type="region of interest" description="Disordered" evidence="4">
    <location>
        <begin position="1086"/>
        <end position="1107"/>
    </location>
</feature>
<feature type="compositionally biased region" description="Acidic residues" evidence="4">
    <location>
        <begin position="858"/>
        <end position="873"/>
    </location>
</feature>
<feature type="compositionally biased region" description="Low complexity" evidence="4">
    <location>
        <begin position="801"/>
        <end position="821"/>
    </location>
</feature>
<feature type="compositionally biased region" description="Polar residues" evidence="4">
    <location>
        <begin position="741"/>
        <end position="796"/>
    </location>
</feature>
<feature type="compositionally biased region" description="Low complexity" evidence="4">
    <location>
        <begin position="308"/>
        <end position="318"/>
    </location>
</feature>
<dbReference type="STRING" id="7574.A0A1S3HXL6"/>
<dbReference type="GO" id="GO:0005737">
    <property type="term" value="C:cytoplasm"/>
    <property type="evidence" value="ECO:0007669"/>
    <property type="project" value="TreeGrafter"/>
</dbReference>
<feature type="compositionally biased region" description="Polar residues" evidence="4">
    <location>
        <begin position="662"/>
        <end position="681"/>
    </location>
</feature>
<dbReference type="SUPFAM" id="SSF50978">
    <property type="entry name" value="WD40 repeat-like"/>
    <property type="match status" value="1"/>
</dbReference>
<feature type="compositionally biased region" description="Polar residues" evidence="4">
    <location>
        <begin position="327"/>
        <end position="336"/>
    </location>
</feature>
<evidence type="ECO:0000313" key="6">
    <source>
        <dbReference type="RefSeq" id="XP_013389814.1"/>
    </source>
</evidence>
<feature type="compositionally biased region" description="Polar residues" evidence="4">
    <location>
        <begin position="415"/>
        <end position="448"/>
    </location>
</feature>
<proteinExistence type="predicted"/>